<gene>
    <name evidence="5" type="ORF">CTI12_AA027100</name>
</gene>
<organism evidence="5 6">
    <name type="scientific">Artemisia annua</name>
    <name type="common">Sweet wormwood</name>
    <dbReference type="NCBI Taxonomy" id="35608"/>
    <lineage>
        <taxon>Eukaryota</taxon>
        <taxon>Viridiplantae</taxon>
        <taxon>Streptophyta</taxon>
        <taxon>Embryophyta</taxon>
        <taxon>Tracheophyta</taxon>
        <taxon>Spermatophyta</taxon>
        <taxon>Magnoliopsida</taxon>
        <taxon>eudicotyledons</taxon>
        <taxon>Gunneridae</taxon>
        <taxon>Pentapetalae</taxon>
        <taxon>asterids</taxon>
        <taxon>campanulids</taxon>
        <taxon>Asterales</taxon>
        <taxon>Asteraceae</taxon>
        <taxon>Asteroideae</taxon>
        <taxon>Anthemideae</taxon>
        <taxon>Artemisiinae</taxon>
        <taxon>Artemisia</taxon>
    </lineage>
</organism>
<evidence type="ECO:0000313" key="5">
    <source>
        <dbReference type="EMBL" id="PWA97630.1"/>
    </source>
</evidence>
<comment type="caution">
    <text evidence="5">The sequence shown here is derived from an EMBL/GenBank/DDBJ whole genome shotgun (WGS) entry which is preliminary data.</text>
</comment>
<evidence type="ECO:0000259" key="4">
    <source>
        <dbReference type="Pfam" id="PF23282"/>
    </source>
</evidence>
<dbReference type="InterPro" id="IPR058192">
    <property type="entry name" value="WHD_ROQ1-like"/>
</dbReference>
<dbReference type="AlphaFoldDB" id="A0A2U1QHX9"/>
<dbReference type="GO" id="GO:0006952">
    <property type="term" value="P:defense response"/>
    <property type="evidence" value="ECO:0007669"/>
    <property type="project" value="InterPro"/>
</dbReference>
<dbReference type="PANTHER" id="PTHR11017:SF585">
    <property type="entry name" value="TIR DOMAIN-CONTAINING PROTEIN"/>
    <property type="match status" value="1"/>
</dbReference>
<dbReference type="InterPro" id="IPR044974">
    <property type="entry name" value="Disease_R_plants"/>
</dbReference>
<accession>A0A2U1QHX9</accession>
<dbReference type="Pfam" id="PF00931">
    <property type="entry name" value="NB-ARC"/>
    <property type="match status" value="1"/>
</dbReference>
<dbReference type="Gene3D" id="1.10.8.430">
    <property type="entry name" value="Helical domain of apoptotic protease-activating factors"/>
    <property type="match status" value="1"/>
</dbReference>
<dbReference type="PANTHER" id="PTHR11017">
    <property type="entry name" value="LEUCINE-RICH REPEAT-CONTAINING PROTEIN"/>
    <property type="match status" value="1"/>
</dbReference>
<dbReference type="SUPFAM" id="SSF46785">
    <property type="entry name" value="Winged helix' DNA-binding domain"/>
    <property type="match status" value="1"/>
</dbReference>
<dbReference type="OrthoDB" id="1357022at2759"/>
<dbReference type="Proteomes" id="UP000245207">
    <property type="component" value="Unassembled WGS sequence"/>
</dbReference>
<sequence>MFIEEIIKEISTRLDLHTQCRIPHLIGMESFIDTISSWLKGGSSDSTEILTIWGMGGIGKTSLAKSIYWLHQHEFERSSFVENIETKCGPQSSTLLDLQNQLLRDMLNKSIFEEQNVDVCTSKIQKALLNKQVFVVLDGVDNHEQVDVLVGTKGFHPGSRIIVTTKDASLTEKCALFRTEFPPNHTNLALEGLSGTDSLRLLCWHAFGGYAPKEGYEDEAIRASKYCEGHPLALKVLGSSLINEDVATWSHTFRMLETTEFHTRVHKVLRVIFDSLPSENCKELFKHIACFFVGENREVTEEILEGCGIDTSYGIQKLIDRCLLTIGVQNQLRMHQLLQDLGRELVRQESPHKPWKRSRVWNHEESLSILQEDKGTTKIQGLVLDMKMLEKGRMRGSSSVIDHIFQSHDLIMNFGARLPVDRFPEFSSSRFKNIELRTDALNKMEKLNLLQLNHVKLNGSYKNFPKGLRGLSMHGFQSKYIPSDLPMEKLVALDMSYSDLKHLWRKPSHLGSLKYLNLSYCKLVTVGGFKGLPALKTLTLKGCESLTRVCDTIGGCGSLALLDMRYCHKLKNLPVSISKLKNLRVLSMDGCTGVLNKDSVCTKSHVSFSVITRFILNNQKSLSVSLPPSLVTLSLKGNNLSNESFPMDFSSMSMLKRLYLDNNPIDSMPGCLRSLSRLEELSVAYCSMLQSVLRPPSTIKRLYTYRCRSLVSITFHHEMSAPPLVYYGHSVSLTEIQGIIKMQALAQVDDEILCSLGWTDLQYLKNHKMLIWDSCIWSRAKKLPIHMYYEFGIFSTCFPGKEVPKCHWMFGNNEIEAGDEVSVTIVEEEEDRGIMVIECAMSPVYNDSDKDDINSLSYYKSWKNIIGGDLSAFQLTSGDYFLSHDRFICPAKAFKELFQHKTTQKLVGYIPRYKVEETDDAEENANSHWMFGNNEIEAGDEVSVTIVEEEEDRGIVVIECAMSPVYNDSDKDDINSLSYYKSWKNIIGGDLSAFQLTSGDYFLSHDRFICPAKAFKELFQHKTTQKLVGYIPRYKVEETDDAEENANRYIEF</sequence>
<dbReference type="Gene3D" id="3.40.50.300">
    <property type="entry name" value="P-loop containing nucleotide triphosphate hydrolases"/>
    <property type="match status" value="1"/>
</dbReference>
<feature type="domain" description="Disease resistance protein Roq1-like winged-helix" evidence="4">
    <location>
        <begin position="279"/>
        <end position="350"/>
    </location>
</feature>
<dbReference type="GO" id="GO:0043531">
    <property type="term" value="F:ADP binding"/>
    <property type="evidence" value="ECO:0007669"/>
    <property type="project" value="InterPro"/>
</dbReference>
<dbReference type="EMBL" id="PKPP01000111">
    <property type="protein sequence ID" value="PWA97630.1"/>
    <property type="molecule type" value="Genomic_DNA"/>
</dbReference>
<dbReference type="InterPro" id="IPR042197">
    <property type="entry name" value="Apaf_helical"/>
</dbReference>
<protein>
    <submittedName>
        <fullName evidence="5">Toll/interleukin-1 receptor (TIR) domain-containing protein</fullName>
    </submittedName>
</protein>
<dbReference type="SUPFAM" id="SSF52540">
    <property type="entry name" value="P-loop containing nucleoside triphosphate hydrolases"/>
    <property type="match status" value="1"/>
</dbReference>
<dbReference type="InterPro" id="IPR002182">
    <property type="entry name" value="NB-ARC"/>
</dbReference>
<dbReference type="InterPro" id="IPR027417">
    <property type="entry name" value="P-loop_NTPase"/>
</dbReference>
<feature type="domain" description="NB-ARC" evidence="3">
    <location>
        <begin position="31"/>
        <end position="175"/>
    </location>
</feature>
<evidence type="ECO:0000313" key="6">
    <source>
        <dbReference type="Proteomes" id="UP000245207"/>
    </source>
</evidence>
<evidence type="ECO:0000259" key="3">
    <source>
        <dbReference type="Pfam" id="PF00931"/>
    </source>
</evidence>
<reference evidence="5 6" key="1">
    <citation type="journal article" date="2018" name="Mol. Plant">
        <title>The genome of Artemisia annua provides insight into the evolution of Asteraceae family and artemisinin biosynthesis.</title>
        <authorList>
            <person name="Shen Q."/>
            <person name="Zhang L."/>
            <person name="Liao Z."/>
            <person name="Wang S."/>
            <person name="Yan T."/>
            <person name="Shi P."/>
            <person name="Liu M."/>
            <person name="Fu X."/>
            <person name="Pan Q."/>
            <person name="Wang Y."/>
            <person name="Lv Z."/>
            <person name="Lu X."/>
            <person name="Zhang F."/>
            <person name="Jiang W."/>
            <person name="Ma Y."/>
            <person name="Chen M."/>
            <person name="Hao X."/>
            <person name="Li L."/>
            <person name="Tang Y."/>
            <person name="Lv G."/>
            <person name="Zhou Y."/>
            <person name="Sun X."/>
            <person name="Brodelius P.E."/>
            <person name="Rose J.K.C."/>
            <person name="Tang K."/>
        </authorList>
    </citation>
    <scope>NUCLEOTIDE SEQUENCE [LARGE SCALE GENOMIC DNA]</scope>
    <source>
        <strain evidence="6">cv. Huhao1</strain>
        <tissue evidence="5">Leaf</tissue>
    </source>
</reference>
<proteinExistence type="predicted"/>
<dbReference type="Gene3D" id="3.80.10.10">
    <property type="entry name" value="Ribonuclease Inhibitor"/>
    <property type="match status" value="2"/>
</dbReference>
<dbReference type="Pfam" id="PF23282">
    <property type="entry name" value="WHD_ROQ1"/>
    <property type="match status" value="1"/>
</dbReference>
<evidence type="ECO:0000256" key="1">
    <source>
        <dbReference type="ARBA" id="ARBA00022614"/>
    </source>
</evidence>
<dbReference type="PRINTS" id="PR00364">
    <property type="entry name" value="DISEASERSIST"/>
</dbReference>
<keyword evidence="2" id="KW-0677">Repeat</keyword>
<dbReference type="InterPro" id="IPR036390">
    <property type="entry name" value="WH_DNA-bd_sf"/>
</dbReference>
<keyword evidence="5" id="KW-0675">Receptor</keyword>
<dbReference type="InterPro" id="IPR032675">
    <property type="entry name" value="LRR_dom_sf"/>
</dbReference>
<dbReference type="SUPFAM" id="SSF52058">
    <property type="entry name" value="L domain-like"/>
    <property type="match status" value="1"/>
</dbReference>
<evidence type="ECO:0000256" key="2">
    <source>
        <dbReference type="ARBA" id="ARBA00022737"/>
    </source>
</evidence>
<keyword evidence="6" id="KW-1185">Reference proteome</keyword>
<name>A0A2U1QHX9_ARTAN</name>
<keyword evidence="1" id="KW-0433">Leucine-rich repeat</keyword>